<protein>
    <submittedName>
        <fullName evidence="1">Carbohydrate-binding module family 50 protein</fullName>
    </submittedName>
</protein>
<dbReference type="Proteomes" id="UP000814033">
    <property type="component" value="Unassembled WGS sequence"/>
</dbReference>
<reference evidence="1" key="2">
    <citation type="journal article" date="2022" name="New Phytol.">
        <title>Evolutionary transition to the ectomycorrhizal habit in the genomes of a hyperdiverse lineage of mushroom-forming fungi.</title>
        <authorList>
            <person name="Looney B."/>
            <person name="Miyauchi S."/>
            <person name="Morin E."/>
            <person name="Drula E."/>
            <person name="Courty P.E."/>
            <person name="Kohler A."/>
            <person name="Kuo A."/>
            <person name="LaButti K."/>
            <person name="Pangilinan J."/>
            <person name="Lipzen A."/>
            <person name="Riley R."/>
            <person name="Andreopoulos W."/>
            <person name="He G."/>
            <person name="Johnson J."/>
            <person name="Nolan M."/>
            <person name="Tritt A."/>
            <person name="Barry K.W."/>
            <person name="Grigoriev I.V."/>
            <person name="Nagy L.G."/>
            <person name="Hibbett D."/>
            <person name="Henrissat B."/>
            <person name="Matheny P.B."/>
            <person name="Labbe J."/>
            <person name="Martin F.M."/>
        </authorList>
    </citation>
    <scope>NUCLEOTIDE SEQUENCE</scope>
    <source>
        <strain evidence="1">FP105234-sp</strain>
    </source>
</reference>
<sequence length="458" mass="49542">MPSKDGLSASPTAYDESWDDHGLYSNPFNNEVADKPFTSALDVSSRRTVMRRRGSDSAVSTKSLGEASPRSPKTAHSRSRTVDDAPESVHPLRRSSSAKSWRSDAGNTRPHLSRMVSSRRSSSQSPEDTKFEDDPAEQGGEKDVVIHEVARHDSLAGVALKYGIAIADLRRANSLWASDSIHLRNHLYIPVDKARHARRALAQPLQESTITATPAAERASAPPDSAPTTYFVHKVPATRLSYFPPSSSSPQLPSFTAPDSPIRTRTAPSSPANLSDILSPDYFTPPATIAARPSHTTSSSNLRNHTLATIFSVLPIPASTREDIISRFSVESTSSSVTGSDDQEHEMRTVPTTPKSRVKLSSPIPFLSPRKSTPNPKHASPPSFLSRTPSNGKGKGSRPPDVVEHIALGSSPIRTVQMEPAPVMRLPEQMVRTASKTGSDADTSAPYLGPSRSRTQIR</sequence>
<name>A0ACB8S1E4_9AGAM</name>
<evidence type="ECO:0000313" key="1">
    <source>
        <dbReference type="EMBL" id="KAI0049942.1"/>
    </source>
</evidence>
<dbReference type="EMBL" id="MU275867">
    <property type="protein sequence ID" value="KAI0049942.1"/>
    <property type="molecule type" value="Genomic_DNA"/>
</dbReference>
<organism evidence="1 2">
    <name type="scientific">Auriscalpium vulgare</name>
    <dbReference type="NCBI Taxonomy" id="40419"/>
    <lineage>
        <taxon>Eukaryota</taxon>
        <taxon>Fungi</taxon>
        <taxon>Dikarya</taxon>
        <taxon>Basidiomycota</taxon>
        <taxon>Agaricomycotina</taxon>
        <taxon>Agaricomycetes</taxon>
        <taxon>Russulales</taxon>
        <taxon>Auriscalpiaceae</taxon>
        <taxon>Auriscalpium</taxon>
    </lineage>
</organism>
<comment type="caution">
    <text evidence="1">The sequence shown here is derived from an EMBL/GenBank/DDBJ whole genome shotgun (WGS) entry which is preliminary data.</text>
</comment>
<evidence type="ECO:0000313" key="2">
    <source>
        <dbReference type="Proteomes" id="UP000814033"/>
    </source>
</evidence>
<proteinExistence type="predicted"/>
<gene>
    <name evidence="1" type="ORF">FA95DRAFT_1556266</name>
</gene>
<reference evidence="1" key="1">
    <citation type="submission" date="2021-02" db="EMBL/GenBank/DDBJ databases">
        <authorList>
            <consortium name="DOE Joint Genome Institute"/>
            <person name="Ahrendt S."/>
            <person name="Looney B.P."/>
            <person name="Miyauchi S."/>
            <person name="Morin E."/>
            <person name="Drula E."/>
            <person name="Courty P.E."/>
            <person name="Chicoki N."/>
            <person name="Fauchery L."/>
            <person name="Kohler A."/>
            <person name="Kuo A."/>
            <person name="Labutti K."/>
            <person name="Pangilinan J."/>
            <person name="Lipzen A."/>
            <person name="Riley R."/>
            <person name="Andreopoulos W."/>
            <person name="He G."/>
            <person name="Johnson J."/>
            <person name="Barry K.W."/>
            <person name="Grigoriev I.V."/>
            <person name="Nagy L."/>
            <person name="Hibbett D."/>
            <person name="Henrissat B."/>
            <person name="Matheny P.B."/>
            <person name="Labbe J."/>
            <person name="Martin F."/>
        </authorList>
    </citation>
    <scope>NUCLEOTIDE SEQUENCE</scope>
    <source>
        <strain evidence="1">FP105234-sp</strain>
    </source>
</reference>
<keyword evidence="2" id="KW-1185">Reference proteome</keyword>
<accession>A0ACB8S1E4</accession>